<comment type="similarity">
    <text evidence="8">Belongs to the methyl-accepting chemotaxis (MCP) protein family.</text>
</comment>
<name>A0ABR8YTJ4_9CLOT</name>
<evidence type="ECO:0000313" key="13">
    <source>
        <dbReference type="EMBL" id="MBD8047540.1"/>
    </source>
</evidence>
<dbReference type="Pfam" id="PF02743">
    <property type="entry name" value="dCache_1"/>
    <property type="match status" value="1"/>
</dbReference>
<accession>A0ABR8YTJ4</accession>
<feature type="domain" description="Methyl-accepting transducer" evidence="11">
    <location>
        <begin position="397"/>
        <end position="661"/>
    </location>
</feature>
<dbReference type="Pfam" id="PF00015">
    <property type="entry name" value="MCPsignal"/>
    <property type="match status" value="1"/>
</dbReference>
<evidence type="ECO:0000256" key="4">
    <source>
        <dbReference type="ARBA" id="ARBA00022692"/>
    </source>
</evidence>
<dbReference type="SMART" id="SM00283">
    <property type="entry name" value="MA"/>
    <property type="match status" value="1"/>
</dbReference>
<keyword evidence="7 9" id="KW-0807">Transducer</keyword>
<comment type="subcellular location">
    <subcellularLocation>
        <location evidence="1">Cell membrane</location>
        <topology evidence="1">Multi-pass membrane protein</topology>
    </subcellularLocation>
</comment>
<evidence type="ECO:0000256" key="8">
    <source>
        <dbReference type="ARBA" id="ARBA00029447"/>
    </source>
</evidence>
<dbReference type="Gene3D" id="1.10.287.950">
    <property type="entry name" value="Methyl-accepting chemotaxis protein"/>
    <property type="match status" value="1"/>
</dbReference>
<evidence type="ECO:0000256" key="5">
    <source>
        <dbReference type="ARBA" id="ARBA00022989"/>
    </source>
</evidence>
<dbReference type="Gene3D" id="6.10.340.10">
    <property type="match status" value="1"/>
</dbReference>
<dbReference type="Gene3D" id="3.30.450.20">
    <property type="entry name" value="PAS domain"/>
    <property type="match status" value="1"/>
</dbReference>
<evidence type="ECO:0000256" key="3">
    <source>
        <dbReference type="ARBA" id="ARBA00022500"/>
    </source>
</evidence>
<proteinExistence type="inferred from homology"/>
<protein>
    <submittedName>
        <fullName evidence="13">Methyl-accepting chemotaxis protein</fullName>
    </submittedName>
</protein>
<dbReference type="CDD" id="cd12912">
    <property type="entry name" value="PDC2_MCP_like"/>
    <property type="match status" value="1"/>
</dbReference>
<keyword evidence="6 10" id="KW-0472">Membrane</keyword>
<keyword evidence="2" id="KW-1003">Cell membrane</keyword>
<sequence>MRNLKMRKITNKIKFNFKSVGAKLITIFIILSLISCSSLALISITISTKALNSMANATLPETAKLLSSMVNEKLNIRKKVLESLAADEQISDPKISINERVKLLKDNNASEGFMHIGIADLKGELTLNDGKANISERAYFKNALKGESTVSSAMKSINAINNGATVVAYCSPIKARGTGNIIGVVVGITESVVFSKEVSEIDIGETGKAFMVDDTGLVIAHENEEYIAKLNPIEEAKKDARFLELGKCVEKMISGESGSENYKLDGKKYFLAYAPVGDIGWSAAIRISEEEVLKEVSTIKYMVILFSVICIGLSAVLILLQVRKMSKAMKISVQHLNNIANGDMTIEVPKDVIKRDDEFGEMGQAMEKMQHSVGAIIKSIKEKADQIDVYSGNLASLSEEMASSSDTVAVSVQDVSKGTENQSADIAEIVEKLDEFNSQIEENIKGLKEIEDSTKEIQMLSKNSNTEMESVVISSNNVNASFSELMDKVNLVETNVNKINEITSVINGIAEQTNLLALNAAIEAARAGEVGKGFAVVSDEIRKLAEQSKVSSANITELLNIIFNQTNMMVNTTSGLQKELITQRSTIDEAMVSFDKITEAVEDIKPKITRSMDIGRKIVDDKELILDKVQNASSVSQEVSASAEEIAAITEEMNASSEEVASSAQELASMTNDMKKETNKFIVE</sequence>
<dbReference type="CDD" id="cd06225">
    <property type="entry name" value="HAMP"/>
    <property type="match status" value="1"/>
</dbReference>
<keyword evidence="3" id="KW-0145">Chemotaxis</keyword>
<evidence type="ECO:0000259" key="11">
    <source>
        <dbReference type="PROSITE" id="PS50111"/>
    </source>
</evidence>
<feature type="domain" description="HAMP" evidence="12">
    <location>
        <begin position="323"/>
        <end position="378"/>
    </location>
</feature>
<keyword evidence="5 10" id="KW-1133">Transmembrane helix</keyword>
<dbReference type="SMART" id="SM00304">
    <property type="entry name" value="HAMP"/>
    <property type="match status" value="1"/>
</dbReference>
<feature type="transmembrane region" description="Helical" evidence="10">
    <location>
        <begin position="301"/>
        <end position="320"/>
    </location>
</feature>
<dbReference type="Proteomes" id="UP000627166">
    <property type="component" value="Unassembled WGS sequence"/>
</dbReference>
<gene>
    <name evidence="13" type="ORF">H9637_10900</name>
</gene>
<keyword evidence="4 10" id="KW-0812">Transmembrane</keyword>
<dbReference type="PROSITE" id="PS50885">
    <property type="entry name" value="HAMP"/>
    <property type="match status" value="1"/>
</dbReference>
<dbReference type="PANTHER" id="PTHR32089:SF112">
    <property type="entry name" value="LYSOZYME-LIKE PROTEIN-RELATED"/>
    <property type="match status" value="1"/>
</dbReference>
<comment type="caution">
    <text evidence="13">The sequence shown here is derived from an EMBL/GenBank/DDBJ whole genome shotgun (WGS) entry which is preliminary data.</text>
</comment>
<evidence type="ECO:0000256" key="6">
    <source>
        <dbReference type="ARBA" id="ARBA00023136"/>
    </source>
</evidence>
<organism evidence="13 14">
    <name type="scientific">Clostridium faecium</name>
    <dbReference type="NCBI Taxonomy" id="2762223"/>
    <lineage>
        <taxon>Bacteria</taxon>
        <taxon>Bacillati</taxon>
        <taxon>Bacillota</taxon>
        <taxon>Clostridia</taxon>
        <taxon>Eubacteriales</taxon>
        <taxon>Clostridiaceae</taxon>
        <taxon>Clostridium</taxon>
    </lineage>
</organism>
<evidence type="ECO:0000256" key="2">
    <source>
        <dbReference type="ARBA" id="ARBA00022475"/>
    </source>
</evidence>
<reference evidence="13 14" key="1">
    <citation type="submission" date="2020-08" db="EMBL/GenBank/DDBJ databases">
        <title>A Genomic Blueprint of the Chicken Gut Microbiome.</title>
        <authorList>
            <person name="Gilroy R."/>
            <person name="Ravi A."/>
            <person name="Getino M."/>
            <person name="Pursley I."/>
            <person name="Horton D.L."/>
            <person name="Alikhan N.-F."/>
            <person name="Baker D."/>
            <person name="Gharbi K."/>
            <person name="Hall N."/>
            <person name="Watson M."/>
            <person name="Adriaenssens E.M."/>
            <person name="Foster-Nyarko E."/>
            <person name="Jarju S."/>
            <person name="Secka A."/>
            <person name="Antonio M."/>
            <person name="Oren A."/>
            <person name="Chaudhuri R."/>
            <person name="La Ragione R.M."/>
            <person name="Hildebrand F."/>
            <person name="Pallen M.J."/>
        </authorList>
    </citation>
    <scope>NUCLEOTIDE SEQUENCE [LARGE SCALE GENOMIC DNA]</scope>
    <source>
        <strain evidence="13 14">N37</strain>
    </source>
</reference>
<evidence type="ECO:0000256" key="10">
    <source>
        <dbReference type="SAM" id="Phobius"/>
    </source>
</evidence>
<dbReference type="InterPro" id="IPR004089">
    <property type="entry name" value="MCPsignal_dom"/>
</dbReference>
<dbReference type="EMBL" id="JACSQB010000079">
    <property type="protein sequence ID" value="MBD8047540.1"/>
    <property type="molecule type" value="Genomic_DNA"/>
</dbReference>
<evidence type="ECO:0000313" key="14">
    <source>
        <dbReference type="Proteomes" id="UP000627166"/>
    </source>
</evidence>
<keyword evidence="14" id="KW-1185">Reference proteome</keyword>
<dbReference type="PROSITE" id="PS50111">
    <property type="entry name" value="CHEMOTAXIS_TRANSDUC_2"/>
    <property type="match status" value="1"/>
</dbReference>
<evidence type="ECO:0000259" key="12">
    <source>
        <dbReference type="PROSITE" id="PS50885"/>
    </source>
</evidence>
<evidence type="ECO:0000256" key="7">
    <source>
        <dbReference type="ARBA" id="ARBA00023224"/>
    </source>
</evidence>
<dbReference type="RefSeq" id="WP_191740508.1">
    <property type="nucleotide sequence ID" value="NZ_JACSQB010000079.1"/>
</dbReference>
<dbReference type="PANTHER" id="PTHR32089">
    <property type="entry name" value="METHYL-ACCEPTING CHEMOTAXIS PROTEIN MCPB"/>
    <property type="match status" value="1"/>
</dbReference>
<dbReference type="InterPro" id="IPR033479">
    <property type="entry name" value="dCache_1"/>
</dbReference>
<dbReference type="InterPro" id="IPR003660">
    <property type="entry name" value="HAMP_dom"/>
</dbReference>
<dbReference type="SUPFAM" id="SSF58104">
    <property type="entry name" value="Methyl-accepting chemotaxis protein (MCP) signaling domain"/>
    <property type="match status" value="1"/>
</dbReference>
<evidence type="ECO:0000256" key="1">
    <source>
        <dbReference type="ARBA" id="ARBA00004651"/>
    </source>
</evidence>
<evidence type="ECO:0000256" key="9">
    <source>
        <dbReference type="PROSITE-ProRule" id="PRU00284"/>
    </source>
</evidence>